<dbReference type="Pfam" id="PF07180">
    <property type="entry name" value="CaiF_GrlA"/>
    <property type="match status" value="1"/>
</dbReference>
<accession>A0A8E0FII7</accession>
<sequence>MFLCRFIYQIKRTWKMESKNKNGDYVIPDSVKNYDGEPLYILVSLWCKLQEKWISRNDIAEAFGINLRRASFIITYISRRKEKISFRVRYVSYGNLHYKRLEIFIYDVNLEAVPIESPVSTGPKRKNYRVGNGIVGQSNIWNEMIMRRKKEN</sequence>
<dbReference type="EMBL" id="AEZJ02000039">
    <property type="protein sequence ID" value="EIG90524.1"/>
    <property type="molecule type" value="Genomic_DNA"/>
</dbReference>
<evidence type="ECO:0000313" key="2">
    <source>
        <dbReference type="Proteomes" id="UP000004454"/>
    </source>
</evidence>
<proteinExistence type="predicted"/>
<organism evidence="1 2">
    <name type="scientific">Escherichia coli 97.0246</name>
    <dbReference type="NCBI Taxonomy" id="869670"/>
    <lineage>
        <taxon>Bacteria</taxon>
        <taxon>Pseudomonadati</taxon>
        <taxon>Pseudomonadota</taxon>
        <taxon>Gammaproteobacteria</taxon>
        <taxon>Enterobacterales</taxon>
        <taxon>Enterobacteriaceae</taxon>
        <taxon>Escherichia</taxon>
    </lineage>
</organism>
<reference evidence="1 2" key="1">
    <citation type="submission" date="2011-12" db="EMBL/GenBank/DDBJ databases">
        <authorList>
            <person name="Brinkac L."/>
            <person name="Radune D."/>
            <person name="Sanka R."/>
            <person name="Selengut J."/>
            <person name="DebRoy C."/>
            <person name="Feng P."/>
            <person name="Fratamico P.M."/>
            <person name="Kapur V."/>
            <person name="Kariyawasam S."/>
            <person name="Losada L."/>
            <person name="Nierman W.C."/>
            <person name="Nelson K."/>
        </authorList>
    </citation>
    <scope>NUCLEOTIDE SEQUENCE [LARGE SCALE GENOMIC DNA]</scope>
    <source>
        <strain evidence="1 2">97.0246</strain>
    </source>
</reference>
<dbReference type="InterPro" id="IPR036388">
    <property type="entry name" value="WH-like_DNA-bd_sf"/>
</dbReference>
<evidence type="ECO:0000313" key="1">
    <source>
        <dbReference type="EMBL" id="EIG90524.1"/>
    </source>
</evidence>
<dbReference type="InterPro" id="IPR020357">
    <property type="entry name" value="Tscrpt_reg_CaiF/GrlA"/>
</dbReference>
<gene>
    <name evidence="1" type="ORF">EC970246_3621</name>
</gene>
<name>A0A8E0FII7_ECOLX</name>
<dbReference type="GO" id="GO:0006351">
    <property type="term" value="P:DNA-templated transcription"/>
    <property type="evidence" value="ECO:0007669"/>
    <property type="project" value="InterPro"/>
</dbReference>
<dbReference type="AlphaFoldDB" id="A0A8E0FII7"/>
<dbReference type="Gene3D" id="1.10.10.10">
    <property type="entry name" value="Winged helix-like DNA-binding domain superfamily/Winged helix DNA-binding domain"/>
    <property type="match status" value="1"/>
</dbReference>
<comment type="caution">
    <text evidence="1">The sequence shown here is derived from an EMBL/GenBank/DDBJ whole genome shotgun (WGS) entry which is preliminary data.</text>
</comment>
<dbReference type="Proteomes" id="UP000004454">
    <property type="component" value="Unassembled WGS sequence"/>
</dbReference>
<protein>
    <submittedName>
        <fullName evidence="1">PF07180 family protein</fullName>
    </submittedName>
</protein>